<proteinExistence type="predicted"/>
<evidence type="ECO:0000313" key="2">
    <source>
        <dbReference type="EMBL" id="AIA54259.1"/>
    </source>
</evidence>
<keyword evidence="1" id="KW-0732">Signal</keyword>
<accession>A0A059ZMP2</accession>
<dbReference type="GO" id="GO:0015562">
    <property type="term" value="F:efflux transmembrane transporter activity"/>
    <property type="evidence" value="ECO:0007669"/>
    <property type="project" value="InterPro"/>
</dbReference>
<reference evidence="2 3" key="1">
    <citation type="journal article" date="2009" name="J. Bacteriol.">
        <title>Draft genome sequence of the extremely acidophilic bacterium Acidithiobacillus caldus ATCC 51756 reveals metabolic versatility in the genus Acidithiobacillus.</title>
        <authorList>
            <person name="Valdes J."/>
            <person name="Quatrini R."/>
            <person name="Hallberg K."/>
            <person name="Dopson M."/>
            <person name="Valenzuela P.D."/>
            <person name="Holmes D.S."/>
        </authorList>
    </citation>
    <scope>NUCLEOTIDE SEQUENCE [LARGE SCALE GENOMIC DNA]</scope>
    <source>
        <strain evidence="3">ATCC 51756 / DSM 8584 / KU</strain>
    </source>
</reference>
<organism evidence="2 3">
    <name type="scientific">Acidithiobacillus caldus (strain ATCC 51756 / DSM 8584 / KU)</name>
    <dbReference type="NCBI Taxonomy" id="637389"/>
    <lineage>
        <taxon>Bacteria</taxon>
        <taxon>Pseudomonadati</taxon>
        <taxon>Pseudomonadota</taxon>
        <taxon>Acidithiobacillia</taxon>
        <taxon>Acidithiobacillales</taxon>
        <taxon>Acidithiobacillaceae</taxon>
        <taxon>Acidithiobacillus</taxon>
    </lineage>
</organism>
<dbReference type="HOGENOM" id="CLU_055090_0_0_6"/>
<evidence type="ECO:0000313" key="3">
    <source>
        <dbReference type="Proteomes" id="UP000005522"/>
    </source>
</evidence>
<dbReference type="Proteomes" id="UP000005522">
    <property type="component" value="Chromosome"/>
</dbReference>
<dbReference type="EMBL" id="CP005986">
    <property type="protein sequence ID" value="AIA54259.1"/>
    <property type="molecule type" value="Genomic_DNA"/>
</dbReference>
<dbReference type="SUPFAM" id="SSF56954">
    <property type="entry name" value="Outer membrane efflux proteins (OEP)"/>
    <property type="match status" value="1"/>
</dbReference>
<dbReference type="AlphaFoldDB" id="A0A059ZMP2"/>
<feature type="chain" id="PRO_5001585242" evidence="1">
    <location>
        <begin position="30"/>
        <end position="453"/>
    </location>
</feature>
<evidence type="ECO:0000256" key="1">
    <source>
        <dbReference type="SAM" id="SignalP"/>
    </source>
</evidence>
<dbReference type="Gene3D" id="1.20.1600.10">
    <property type="entry name" value="Outer membrane efflux proteins (OEP)"/>
    <property type="match status" value="1"/>
</dbReference>
<gene>
    <name evidence="2" type="ORF">Acaty_c0369</name>
</gene>
<dbReference type="RefSeq" id="WP_004870424.1">
    <property type="nucleotide sequence ID" value="NZ_CP005986.1"/>
</dbReference>
<protein>
    <submittedName>
        <fullName evidence="2">Heavy metal RND efflux outer membrane protein, CzcC family</fullName>
    </submittedName>
</protein>
<sequence>MTIRHITQKLAVWASAGLFSAGLSAGAAANPPELEAPALPPPAALASSSGLRLPTTTALEPILQRLPATAAAEAAGQAAQAQAAALRRGSDEFSLSSQVQSREIRSGPDQGRYTEWQLGVQRPLRWPGQAQADGVVGEELVRQSRIQIGDARHENLREILRMLTKVQRDAGLAQLSSDAVALLQTQVRIVEKRQAAGDASLLERDRLRAEAAQEEAMATQDRARAEASLATWHSRFPELPPQPQAHIQLESLSGSSTDLLHDYLEHNHQLLLRQSQWQQAMALARQARAQEWPQPTLGAYLGSERGGNERIVGVQLSIPIPSGSRKDQTAARTADATAARARLAETREFLQGEFLARLRESQGLAESVAQLERAYADQWRAAQRAQKAYVLGESPLSDWLQLRRQSLQTARTLVQTRFEADAAQAELLLDSHQLWALAEPAEAQMTTMETPVP</sequence>
<feature type="signal peptide" evidence="1">
    <location>
        <begin position="1"/>
        <end position="29"/>
    </location>
</feature>
<dbReference type="eggNOG" id="COG1538">
    <property type="taxonomic scope" value="Bacteria"/>
</dbReference>
<dbReference type="KEGG" id="acz:Acaty_c0369"/>
<name>A0A059ZMP2_ACICK</name>